<dbReference type="EC" id="6.1.1.20" evidence="11"/>
<evidence type="ECO:0000256" key="11">
    <source>
        <dbReference type="HAMAP-Rule" id="MF_00283"/>
    </source>
</evidence>
<dbReference type="InterPro" id="IPR045060">
    <property type="entry name" value="Phe-tRNA-ligase_IIc_bsu"/>
</dbReference>
<comment type="caution">
    <text evidence="14">The sequence shown here is derived from an EMBL/GenBank/DDBJ whole genome shotgun (WGS) entry which is preliminary data.</text>
</comment>
<keyword evidence="4 11" id="KW-0479">Metal-binding</keyword>
<organism evidence="14 15">
    <name type="scientific">Candidatus Magnetominusculus xianensis</name>
    <dbReference type="NCBI Taxonomy" id="1748249"/>
    <lineage>
        <taxon>Bacteria</taxon>
        <taxon>Pseudomonadati</taxon>
        <taxon>Nitrospirota</taxon>
        <taxon>Nitrospiria</taxon>
        <taxon>Nitrospirales</taxon>
        <taxon>Nitrospiraceae</taxon>
        <taxon>Candidatus Magnetominusculus</taxon>
    </lineage>
</organism>
<comment type="subunit">
    <text evidence="2 11">Tetramer of two alpha and two beta subunits.</text>
</comment>
<comment type="catalytic activity">
    <reaction evidence="10 11">
        <text>tRNA(Phe) + L-phenylalanine + ATP = L-phenylalanyl-tRNA(Phe) + AMP + diphosphate + H(+)</text>
        <dbReference type="Rhea" id="RHEA:19413"/>
        <dbReference type="Rhea" id="RHEA-COMP:9668"/>
        <dbReference type="Rhea" id="RHEA-COMP:9699"/>
        <dbReference type="ChEBI" id="CHEBI:15378"/>
        <dbReference type="ChEBI" id="CHEBI:30616"/>
        <dbReference type="ChEBI" id="CHEBI:33019"/>
        <dbReference type="ChEBI" id="CHEBI:58095"/>
        <dbReference type="ChEBI" id="CHEBI:78442"/>
        <dbReference type="ChEBI" id="CHEBI:78531"/>
        <dbReference type="ChEBI" id="CHEBI:456215"/>
        <dbReference type="EC" id="6.1.1.20"/>
    </reaction>
</comment>
<dbReference type="Gene3D" id="3.30.930.10">
    <property type="entry name" value="Bira Bifunctional Protein, Domain 2"/>
    <property type="match status" value="1"/>
</dbReference>
<evidence type="ECO:0000256" key="7">
    <source>
        <dbReference type="ARBA" id="ARBA00022842"/>
    </source>
</evidence>
<feature type="binding site" evidence="11">
    <location>
        <position position="349"/>
    </location>
    <ligand>
        <name>Mg(2+)</name>
        <dbReference type="ChEBI" id="CHEBI:18420"/>
        <note>shared with alpha subunit</note>
    </ligand>
</feature>
<keyword evidence="11" id="KW-0963">Cytoplasm</keyword>
<name>A0ABR5SHR0_9BACT</name>
<dbReference type="RefSeq" id="WP_085051286.1">
    <property type="nucleotide sequence ID" value="NZ_LNQR01000029.1"/>
</dbReference>
<feature type="domain" description="FDX-ACB" evidence="12">
    <location>
        <begin position="592"/>
        <end position="688"/>
    </location>
</feature>
<dbReference type="InterPro" id="IPR009061">
    <property type="entry name" value="DNA-bd_dom_put_sf"/>
</dbReference>
<gene>
    <name evidence="11 14" type="primary">pheT</name>
    <name evidence="14" type="ORF">ASN18_0759</name>
</gene>
<evidence type="ECO:0000256" key="8">
    <source>
        <dbReference type="ARBA" id="ARBA00022917"/>
    </source>
</evidence>
<feature type="binding site" evidence="11">
    <location>
        <position position="350"/>
    </location>
    <ligand>
        <name>Mg(2+)</name>
        <dbReference type="ChEBI" id="CHEBI:18420"/>
        <note>shared with alpha subunit</note>
    </ligand>
</feature>
<evidence type="ECO:0000256" key="5">
    <source>
        <dbReference type="ARBA" id="ARBA00022741"/>
    </source>
</evidence>
<evidence type="ECO:0000259" key="13">
    <source>
        <dbReference type="PROSITE" id="PS51483"/>
    </source>
</evidence>
<dbReference type="NCBIfam" id="TIGR00472">
    <property type="entry name" value="pheT_bact"/>
    <property type="match status" value="1"/>
</dbReference>
<dbReference type="InterPro" id="IPR045864">
    <property type="entry name" value="aa-tRNA-synth_II/BPL/LPL"/>
</dbReference>
<dbReference type="SMART" id="SM00874">
    <property type="entry name" value="B5"/>
    <property type="match status" value="1"/>
</dbReference>
<dbReference type="PANTHER" id="PTHR10947:SF0">
    <property type="entry name" value="PHENYLALANINE--TRNA LIGASE BETA SUBUNIT"/>
    <property type="match status" value="1"/>
</dbReference>
<sequence>MLISYNWLKEYIDFNSSPEDVADLLTMSGLEVESYKKQEDGDVILELNITPNRADCLSVTGVARDVSAVLKKRLILPEIKDFYNTVGANRFKVEILDTNLCHRYCGIVIHGVKTALAPEWMAQRLQASGIRPINNIVDITNYVLMEYGQPLHAFDLSKLKGDRIIVRRAERPELITTLDAVQRTVPAGTLLICDAEGPVALAGVMGGEGTAVTAATTDILLESAWFDPASIRITSKQTALRSESSFRFERQTDINGVKNAALRAASLILAHCGGRVSEVVDNYPTPYSAPQIPLSHKRVQSFLGVQIAEDEIDGILSRLEFKVERQDGNDIVSPPSFRSDIELEADLIEEIARIYGYNNIPSVMPEVSLAINNVSDKHSKLSELRQALRYAGFTETINYSFTTKEDFALLDITAGDERRNSVTVKNPLQKDYNILRTSLLPSLLKNMKYNISFGAKEVSIYEISTVFFDTGKGFPQESLKLAVLSYSSGEKKLYTEPAAHFYRIKGLLEPILSSLRCVNYELRQSNEGFLENGQSAVLLIGGDSAGFLGLLSSETVARLDIKAGRPEIGLIEIYLDRIITPQKVSLGYKPFLKYPSIERDLAIVVNETCQSCDIVNLIKNELSDPEHLIESVEIFDHYKGKNIPEGKKSIAYHIVYRSATQTLLESEIDTLHAEIVNHIITKTGGSLRA</sequence>
<comment type="similarity">
    <text evidence="1 11">Belongs to the phenylalanyl-tRNA synthetase beta subunit family. Type 1 subfamily.</text>
</comment>
<dbReference type="SUPFAM" id="SSF46955">
    <property type="entry name" value="Putative DNA-binding domain"/>
    <property type="match status" value="2"/>
</dbReference>
<dbReference type="SUPFAM" id="SSF55681">
    <property type="entry name" value="Class II aaRS and biotin synthetases"/>
    <property type="match status" value="1"/>
</dbReference>
<keyword evidence="15" id="KW-1185">Reference proteome</keyword>
<keyword evidence="6 11" id="KW-0067">ATP-binding</keyword>
<evidence type="ECO:0000256" key="10">
    <source>
        <dbReference type="ARBA" id="ARBA00049255"/>
    </source>
</evidence>
<dbReference type="Pfam" id="PF17759">
    <property type="entry name" value="tRNA_synthFbeta"/>
    <property type="match status" value="1"/>
</dbReference>
<evidence type="ECO:0000313" key="15">
    <source>
        <dbReference type="Proteomes" id="UP000060487"/>
    </source>
</evidence>
<dbReference type="Gene3D" id="3.50.40.10">
    <property type="entry name" value="Phenylalanyl-trna Synthetase, Chain B, domain 3"/>
    <property type="match status" value="1"/>
</dbReference>
<keyword evidence="5 11" id="KW-0547">Nucleotide-binding</keyword>
<protein>
    <recommendedName>
        <fullName evidence="11">Phenylalanine--tRNA ligase beta subunit</fullName>
        <ecNumber evidence="11">6.1.1.20</ecNumber>
    </recommendedName>
    <alternativeName>
        <fullName evidence="11">Phenylalanyl-tRNA synthetase beta subunit</fullName>
        <shortName evidence="11">PheRS</shortName>
    </alternativeName>
</protein>
<dbReference type="EMBL" id="LNQR01000029">
    <property type="protein sequence ID" value="KWT91769.1"/>
    <property type="molecule type" value="Genomic_DNA"/>
</dbReference>
<evidence type="ECO:0000256" key="2">
    <source>
        <dbReference type="ARBA" id="ARBA00011209"/>
    </source>
</evidence>
<dbReference type="HAMAP" id="MF_00283">
    <property type="entry name" value="Phe_tRNA_synth_beta1"/>
    <property type="match status" value="1"/>
</dbReference>
<accession>A0ABR5SHR0</accession>
<dbReference type="Pfam" id="PF03147">
    <property type="entry name" value="FDX-ACB"/>
    <property type="match status" value="1"/>
</dbReference>
<dbReference type="SUPFAM" id="SSF56037">
    <property type="entry name" value="PheT/TilS domain"/>
    <property type="match status" value="1"/>
</dbReference>
<feature type="domain" description="B5" evidence="13">
    <location>
        <begin position="287"/>
        <end position="362"/>
    </location>
</feature>
<evidence type="ECO:0000259" key="12">
    <source>
        <dbReference type="PROSITE" id="PS51447"/>
    </source>
</evidence>
<dbReference type="InterPro" id="IPR020825">
    <property type="entry name" value="Phe-tRNA_synthase-like_B3/B4"/>
</dbReference>
<dbReference type="InterPro" id="IPR005146">
    <property type="entry name" value="B3/B4_tRNA-bd"/>
</dbReference>
<dbReference type="Pfam" id="PF03483">
    <property type="entry name" value="B3_4"/>
    <property type="match status" value="1"/>
</dbReference>
<evidence type="ECO:0000256" key="3">
    <source>
        <dbReference type="ARBA" id="ARBA00022598"/>
    </source>
</evidence>
<reference evidence="14 15" key="1">
    <citation type="submission" date="2015-11" db="EMBL/GenBank/DDBJ databases">
        <authorList>
            <person name="Lin W."/>
        </authorList>
    </citation>
    <scope>NUCLEOTIDE SEQUENCE [LARGE SCALE GENOMIC DNA]</scope>
    <source>
        <strain evidence="14 15">HCH-1</strain>
    </source>
</reference>
<evidence type="ECO:0000256" key="1">
    <source>
        <dbReference type="ARBA" id="ARBA00008653"/>
    </source>
</evidence>
<dbReference type="Proteomes" id="UP000060487">
    <property type="component" value="Unassembled WGS sequence"/>
</dbReference>
<proteinExistence type="inferred from homology"/>
<dbReference type="InterPro" id="IPR041616">
    <property type="entry name" value="PheRS_beta_core"/>
</dbReference>
<evidence type="ECO:0000256" key="4">
    <source>
        <dbReference type="ARBA" id="ARBA00022723"/>
    </source>
</evidence>
<dbReference type="CDD" id="cd00769">
    <property type="entry name" value="PheRS_beta_core"/>
    <property type="match status" value="1"/>
</dbReference>
<keyword evidence="7 11" id="KW-0460">Magnesium</keyword>
<dbReference type="Gene3D" id="3.30.56.10">
    <property type="match status" value="2"/>
</dbReference>
<keyword evidence="9 11" id="KW-0030">Aminoacyl-tRNA synthetase</keyword>
<dbReference type="SUPFAM" id="SSF54991">
    <property type="entry name" value="Anticodon-binding domain of PheRS"/>
    <property type="match status" value="1"/>
</dbReference>
<dbReference type="PROSITE" id="PS51483">
    <property type="entry name" value="B5"/>
    <property type="match status" value="1"/>
</dbReference>
<comment type="cofactor">
    <cofactor evidence="11">
        <name>Mg(2+)</name>
        <dbReference type="ChEBI" id="CHEBI:18420"/>
    </cofactor>
    <text evidence="11">Binds 2 magnesium ions per tetramer.</text>
</comment>
<dbReference type="SMART" id="SM00896">
    <property type="entry name" value="FDX-ACB"/>
    <property type="match status" value="1"/>
</dbReference>
<feature type="binding site" evidence="11">
    <location>
        <position position="340"/>
    </location>
    <ligand>
        <name>Mg(2+)</name>
        <dbReference type="ChEBI" id="CHEBI:18420"/>
        <note>shared with alpha subunit</note>
    </ligand>
</feature>
<dbReference type="Pfam" id="PF03484">
    <property type="entry name" value="B5"/>
    <property type="match status" value="1"/>
</dbReference>
<dbReference type="InterPro" id="IPR036690">
    <property type="entry name" value="Fdx_antiC-bd_sf"/>
</dbReference>
<dbReference type="PANTHER" id="PTHR10947">
    <property type="entry name" value="PHENYLALANYL-TRNA SYNTHETASE BETA CHAIN AND LEUCINE-RICH REPEAT-CONTAINING PROTEIN 47"/>
    <property type="match status" value="1"/>
</dbReference>
<feature type="binding site" evidence="11">
    <location>
        <position position="346"/>
    </location>
    <ligand>
        <name>Mg(2+)</name>
        <dbReference type="ChEBI" id="CHEBI:18420"/>
        <note>shared with alpha subunit</note>
    </ligand>
</feature>
<dbReference type="InterPro" id="IPR005121">
    <property type="entry name" value="Fdx_antiC-bd"/>
</dbReference>
<evidence type="ECO:0000256" key="6">
    <source>
        <dbReference type="ARBA" id="ARBA00022840"/>
    </source>
</evidence>
<comment type="subcellular location">
    <subcellularLocation>
        <location evidence="11">Cytoplasm</location>
    </subcellularLocation>
</comment>
<dbReference type="GO" id="GO:0004826">
    <property type="term" value="F:phenylalanine-tRNA ligase activity"/>
    <property type="evidence" value="ECO:0007669"/>
    <property type="project" value="UniProtKB-EC"/>
</dbReference>
<dbReference type="InterPro" id="IPR004532">
    <property type="entry name" value="Phe-tRNA-ligase_IIc_bsu_bact"/>
</dbReference>
<dbReference type="SMART" id="SM00873">
    <property type="entry name" value="B3_4"/>
    <property type="match status" value="1"/>
</dbReference>
<evidence type="ECO:0000256" key="9">
    <source>
        <dbReference type="ARBA" id="ARBA00023146"/>
    </source>
</evidence>
<keyword evidence="3 11" id="KW-0436">Ligase</keyword>
<dbReference type="Gene3D" id="3.30.70.380">
    <property type="entry name" value="Ferrodoxin-fold anticodon-binding domain"/>
    <property type="match status" value="1"/>
</dbReference>
<dbReference type="InterPro" id="IPR005147">
    <property type="entry name" value="tRNA_synthase_B5-dom"/>
</dbReference>
<evidence type="ECO:0000313" key="14">
    <source>
        <dbReference type="EMBL" id="KWT91769.1"/>
    </source>
</evidence>
<dbReference type="PROSITE" id="PS51447">
    <property type="entry name" value="FDX_ACB"/>
    <property type="match status" value="1"/>
</dbReference>
<keyword evidence="8 11" id="KW-0648">Protein biosynthesis</keyword>